<dbReference type="Proteomes" id="UP000828048">
    <property type="component" value="Chromosome 5"/>
</dbReference>
<name>A0ACB7Y2C0_9ERIC</name>
<dbReference type="EMBL" id="CM037155">
    <property type="protein sequence ID" value="KAH7847628.1"/>
    <property type="molecule type" value="Genomic_DNA"/>
</dbReference>
<organism evidence="1 2">
    <name type="scientific">Vaccinium darrowii</name>
    <dbReference type="NCBI Taxonomy" id="229202"/>
    <lineage>
        <taxon>Eukaryota</taxon>
        <taxon>Viridiplantae</taxon>
        <taxon>Streptophyta</taxon>
        <taxon>Embryophyta</taxon>
        <taxon>Tracheophyta</taxon>
        <taxon>Spermatophyta</taxon>
        <taxon>Magnoliopsida</taxon>
        <taxon>eudicotyledons</taxon>
        <taxon>Gunneridae</taxon>
        <taxon>Pentapetalae</taxon>
        <taxon>asterids</taxon>
        <taxon>Ericales</taxon>
        <taxon>Ericaceae</taxon>
        <taxon>Vaccinioideae</taxon>
        <taxon>Vaccinieae</taxon>
        <taxon>Vaccinium</taxon>
    </lineage>
</organism>
<protein>
    <submittedName>
        <fullName evidence="1">Uncharacterized protein</fullName>
    </submittedName>
</protein>
<comment type="caution">
    <text evidence="1">The sequence shown here is derived from an EMBL/GenBank/DDBJ whole genome shotgun (WGS) entry which is preliminary data.</text>
</comment>
<reference evidence="1 2" key="1">
    <citation type="journal article" date="2021" name="Hortic Res">
        <title>High-quality reference genome and annotation aids understanding of berry development for evergreen blueberry (Vaccinium darrowii).</title>
        <authorList>
            <person name="Yu J."/>
            <person name="Hulse-Kemp A.M."/>
            <person name="Babiker E."/>
            <person name="Staton M."/>
        </authorList>
    </citation>
    <scope>NUCLEOTIDE SEQUENCE [LARGE SCALE GENOMIC DNA]</scope>
    <source>
        <strain evidence="2">cv. NJ 8807/NJ 8810</strain>
        <tissue evidence="1">Young leaf</tissue>
    </source>
</reference>
<gene>
    <name evidence="1" type="ORF">Vadar_028331</name>
</gene>
<accession>A0ACB7Y2C0</accession>
<evidence type="ECO:0000313" key="2">
    <source>
        <dbReference type="Proteomes" id="UP000828048"/>
    </source>
</evidence>
<proteinExistence type="predicted"/>
<evidence type="ECO:0000313" key="1">
    <source>
        <dbReference type="EMBL" id="KAH7847628.1"/>
    </source>
</evidence>
<sequence length="280" mass="32713">MNLRDQIKLRSKIPWLFKKKKNWSNRIGQFDLLGFWVKDVQADQKLSRRILGGLLKIINCKDEFDSVFNEESEFLKILGFDCVNTPRGIICIHIITEICYYLANVASEAPGFDEQNRKTTRTLSHYMMYLLAIHPSSLSADKVVLDGILSSIYGEYRINEGDIRDVRAVCERIFTVEFYNLMNQGLFYLMRKPKAERWKILEFVWMRMLCHAAIKCQKDIHLQHMRKGGELLTLLWLFLPQCGGLGSLELDDPRILGLEFNRSFPPDWMSRARTEVTHSI</sequence>
<keyword evidence="2" id="KW-1185">Reference proteome</keyword>